<organism evidence="1 2">
    <name type="scientific">Rosa chinensis</name>
    <name type="common">China rose</name>
    <dbReference type="NCBI Taxonomy" id="74649"/>
    <lineage>
        <taxon>Eukaryota</taxon>
        <taxon>Viridiplantae</taxon>
        <taxon>Streptophyta</taxon>
        <taxon>Embryophyta</taxon>
        <taxon>Tracheophyta</taxon>
        <taxon>Spermatophyta</taxon>
        <taxon>Magnoliopsida</taxon>
        <taxon>eudicotyledons</taxon>
        <taxon>Gunneridae</taxon>
        <taxon>Pentapetalae</taxon>
        <taxon>rosids</taxon>
        <taxon>fabids</taxon>
        <taxon>Rosales</taxon>
        <taxon>Rosaceae</taxon>
        <taxon>Rosoideae</taxon>
        <taxon>Rosoideae incertae sedis</taxon>
        <taxon>Rosa</taxon>
    </lineage>
</organism>
<dbReference type="Proteomes" id="UP000238479">
    <property type="component" value="Chromosome 5"/>
</dbReference>
<sequence>MRKARRLGVHIYSGALQCGHCVAYPDIEYVEGPSVKDVFLEFGLGGGRVASEIE</sequence>
<name>A0A2P6Q7R6_ROSCH</name>
<dbReference type="AlphaFoldDB" id="A0A2P6Q7R6"/>
<evidence type="ECO:0000313" key="2">
    <source>
        <dbReference type="Proteomes" id="UP000238479"/>
    </source>
</evidence>
<protein>
    <submittedName>
        <fullName evidence="1">Uncharacterized protein</fullName>
    </submittedName>
</protein>
<gene>
    <name evidence="1" type="ORF">RchiOBHm_Chr5g0022321</name>
</gene>
<dbReference type="Gramene" id="PRQ30228">
    <property type="protein sequence ID" value="PRQ30228"/>
    <property type="gene ID" value="RchiOBHm_Chr5g0022321"/>
</dbReference>
<keyword evidence="2" id="KW-1185">Reference proteome</keyword>
<proteinExistence type="predicted"/>
<accession>A0A2P6Q7R6</accession>
<evidence type="ECO:0000313" key="1">
    <source>
        <dbReference type="EMBL" id="PRQ30228.1"/>
    </source>
</evidence>
<comment type="caution">
    <text evidence="1">The sequence shown here is derived from an EMBL/GenBank/DDBJ whole genome shotgun (WGS) entry which is preliminary data.</text>
</comment>
<reference evidence="1 2" key="1">
    <citation type="journal article" date="2018" name="Nat. Genet.">
        <title>The Rosa genome provides new insights in the design of modern roses.</title>
        <authorList>
            <person name="Bendahmane M."/>
        </authorList>
    </citation>
    <scope>NUCLEOTIDE SEQUENCE [LARGE SCALE GENOMIC DNA]</scope>
    <source>
        <strain evidence="2">cv. Old Blush</strain>
    </source>
</reference>
<dbReference type="EMBL" id="PDCK01000043">
    <property type="protein sequence ID" value="PRQ30228.1"/>
    <property type="molecule type" value="Genomic_DNA"/>
</dbReference>